<reference evidence="1" key="1">
    <citation type="submission" date="2023-04" db="EMBL/GenBank/DDBJ databases">
        <title>Ambrosiozyma monospora NBRC 10751.</title>
        <authorList>
            <person name="Ichikawa N."/>
            <person name="Sato H."/>
            <person name="Tonouchi N."/>
        </authorList>
    </citation>
    <scope>NUCLEOTIDE SEQUENCE</scope>
    <source>
        <strain evidence="1">NBRC 10751</strain>
    </source>
</reference>
<organism evidence="1 2">
    <name type="scientific">Ambrosiozyma monospora</name>
    <name type="common">Yeast</name>
    <name type="synonym">Endomycopsis monosporus</name>
    <dbReference type="NCBI Taxonomy" id="43982"/>
    <lineage>
        <taxon>Eukaryota</taxon>
        <taxon>Fungi</taxon>
        <taxon>Dikarya</taxon>
        <taxon>Ascomycota</taxon>
        <taxon>Saccharomycotina</taxon>
        <taxon>Pichiomycetes</taxon>
        <taxon>Pichiales</taxon>
        <taxon>Pichiaceae</taxon>
        <taxon>Ambrosiozyma</taxon>
    </lineage>
</organism>
<accession>A0ACB5ST24</accession>
<name>A0ACB5ST24_AMBMO</name>
<proteinExistence type="predicted"/>
<keyword evidence="2" id="KW-1185">Reference proteome</keyword>
<comment type="caution">
    <text evidence="1">The sequence shown here is derived from an EMBL/GenBank/DDBJ whole genome shotgun (WGS) entry which is preliminary data.</text>
</comment>
<evidence type="ECO:0000313" key="2">
    <source>
        <dbReference type="Proteomes" id="UP001165064"/>
    </source>
</evidence>
<gene>
    <name evidence="1" type="ORF">Amon02_000082700</name>
</gene>
<dbReference type="EMBL" id="BSXS01000332">
    <property type="protein sequence ID" value="GME72046.1"/>
    <property type="molecule type" value="Genomic_DNA"/>
</dbReference>
<evidence type="ECO:0000313" key="1">
    <source>
        <dbReference type="EMBL" id="GME72046.1"/>
    </source>
</evidence>
<sequence>MTNKYEQLLSKDEEIITILSIHTAKSHTSSSSASPSTSHASPSNHILTKIKSLFPHHKLVGINEVRLTNSRLGDETISVFTSKITNNPLWIQYKNEIYPTCNIAQSTALPLVLNDVPTIMQEIQDGNWKFNHVIPKSFKDDLTLTATRHENETTQGSPLNVVGIADITDARKIVAVGKITGEPIEIDGLPGVFKLEVEIVHMKNDFTCVLSEMNNRFVADTLCRELAEDESSYVVKRKVIKPF</sequence>
<dbReference type="Proteomes" id="UP001165064">
    <property type="component" value="Unassembled WGS sequence"/>
</dbReference>
<protein>
    <submittedName>
        <fullName evidence="1">Unnamed protein product</fullName>
    </submittedName>
</protein>